<dbReference type="Pfam" id="PF08532">
    <property type="entry name" value="Glyco_hydro_42M"/>
    <property type="match status" value="1"/>
</dbReference>
<dbReference type="Gene3D" id="2.60.40.1180">
    <property type="entry name" value="Golgi alpha-mannosidase II"/>
    <property type="match status" value="1"/>
</dbReference>
<evidence type="ECO:0000259" key="12">
    <source>
        <dbReference type="Pfam" id="PF02449"/>
    </source>
</evidence>
<feature type="domain" description="Beta-galactosidase trimerisation" evidence="13">
    <location>
        <begin position="400"/>
        <end position="588"/>
    </location>
</feature>
<dbReference type="PANTHER" id="PTHR36447">
    <property type="entry name" value="BETA-GALACTOSIDASE GANA"/>
    <property type="match status" value="1"/>
</dbReference>
<dbReference type="EMBL" id="WTYU01000001">
    <property type="protein sequence ID" value="MXP13159.1"/>
    <property type="molecule type" value="Genomic_DNA"/>
</dbReference>
<keyword evidence="5 8" id="KW-0378">Hydrolase</keyword>
<evidence type="ECO:0000313" key="15">
    <source>
        <dbReference type="EMBL" id="MXP13159.1"/>
    </source>
</evidence>
<evidence type="ECO:0000256" key="9">
    <source>
        <dbReference type="PIRSR" id="PIRSR001084-1"/>
    </source>
</evidence>
<dbReference type="AlphaFoldDB" id="A0A6L7GB23"/>
<dbReference type="InterPro" id="IPR013739">
    <property type="entry name" value="Beta_galactosidase_C"/>
</dbReference>
<evidence type="ECO:0000256" key="2">
    <source>
        <dbReference type="ARBA" id="ARBA00005940"/>
    </source>
</evidence>
<feature type="active site" description="Nucleophile" evidence="9">
    <location>
        <position position="314"/>
    </location>
</feature>
<keyword evidence="6 11" id="KW-0862">Zinc</keyword>
<evidence type="ECO:0000259" key="13">
    <source>
        <dbReference type="Pfam" id="PF08532"/>
    </source>
</evidence>
<dbReference type="SUPFAM" id="SSF51445">
    <property type="entry name" value="(Trans)glycosidases"/>
    <property type="match status" value="1"/>
</dbReference>
<evidence type="ECO:0000256" key="1">
    <source>
        <dbReference type="ARBA" id="ARBA00001412"/>
    </source>
</evidence>
<dbReference type="SUPFAM" id="SSF52317">
    <property type="entry name" value="Class I glutamine amidotransferase-like"/>
    <property type="match status" value="1"/>
</dbReference>
<organism evidence="15 16">
    <name type="scientific">Allopontixanthobacter confluentis</name>
    <dbReference type="NCBI Taxonomy" id="1849021"/>
    <lineage>
        <taxon>Bacteria</taxon>
        <taxon>Pseudomonadati</taxon>
        <taxon>Pseudomonadota</taxon>
        <taxon>Alphaproteobacteria</taxon>
        <taxon>Sphingomonadales</taxon>
        <taxon>Erythrobacteraceae</taxon>
        <taxon>Allopontixanthobacter</taxon>
    </lineage>
</organism>
<dbReference type="GO" id="GO:0009341">
    <property type="term" value="C:beta-galactosidase complex"/>
    <property type="evidence" value="ECO:0007669"/>
    <property type="project" value="InterPro"/>
</dbReference>
<dbReference type="Pfam" id="PF02449">
    <property type="entry name" value="Glyco_hydro_42"/>
    <property type="match status" value="1"/>
</dbReference>
<evidence type="ECO:0000256" key="6">
    <source>
        <dbReference type="ARBA" id="ARBA00022833"/>
    </source>
</evidence>
<dbReference type="SUPFAM" id="SSF51011">
    <property type="entry name" value="Glycosyl hydrolase domain"/>
    <property type="match status" value="1"/>
</dbReference>
<evidence type="ECO:0000256" key="4">
    <source>
        <dbReference type="ARBA" id="ARBA00022723"/>
    </source>
</evidence>
<evidence type="ECO:0000256" key="7">
    <source>
        <dbReference type="ARBA" id="ARBA00023295"/>
    </source>
</evidence>
<comment type="catalytic activity">
    <reaction evidence="1 8">
        <text>Hydrolysis of terminal non-reducing beta-D-galactose residues in beta-D-galactosides.</text>
        <dbReference type="EC" id="3.2.1.23"/>
    </reaction>
</comment>
<protein>
    <recommendedName>
        <fullName evidence="3 8">Beta-galactosidase</fullName>
        <shortName evidence="8">Beta-gal</shortName>
        <ecNumber evidence="3 8">3.2.1.23</ecNumber>
    </recommendedName>
</protein>
<reference evidence="15 16" key="1">
    <citation type="submission" date="2019-12" db="EMBL/GenBank/DDBJ databases">
        <title>Genomic-based taxomic classification of the family Erythrobacteraceae.</title>
        <authorList>
            <person name="Xu L."/>
        </authorList>
    </citation>
    <scope>NUCLEOTIDE SEQUENCE [LARGE SCALE GENOMIC DNA]</scope>
    <source>
        <strain evidence="15 16">KCTC 52259</strain>
    </source>
</reference>
<dbReference type="InterPro" id="IPR013529">
    <property type="entry name" value="Glyco_hydro_42_N"/>
</dbReference>
<dbReference type="InterPro" id="IPR013780">
    <property type="entry name" value="Glyco_hydro_b"/>
</dbReference>
<evidence type="ECO:0000313" key="16">
    <source>
        <dbReference type="Proteomes" id="UP000473531"/>
    </source>
</evidence>
<accession>A0A6L7GB23</accession>
<dbReference type="InterPro" id="IPR017853">
    <property type="entry name" value="GH"/>
</dbReference>
<keyword evidence="16" id="KW-1185">Reference proteome</keyword>
<feature type="binding site" evidence="10">
    <location>
        <position position="322"/>
    </location>
    <ligand>
        <name>substrate</name>
    </ligand>
</feature>
<dbReference type="CDD" id="cd03143">
    <property type="entry name" value="A4_beta-galactosidase_middle_domain"/>
    <property type="match status" value="1"/>
</dbReference>
<comment type="caution">
    <text evidence="15">The sequence shown here is derived from an EMBL/GenBank/DDBJ whole genome shotgun (WGS) entry which is preliminary data.</text>
</comment>
<feature type="binding site" evidence="11">
    <location>
        <position position="107"/>
    </location>
    <ligand>
        <name>Zn(2+)</name>
        <dbReference type="ChEBI" id="CHEBI:29105"/>
    </ligand>
</feature>
<evidence type="ECO:0000256" key="5">
    <source>
        <dbReference type="ARBA" id="ARBA00022801"/>
    </source>
</evidence>
<evidence type="ECO:0000256" key="11">
    <source>
        <dbReference type="PIRSR" id="PIRSR001084-3"/>
    </source>
</evidence>
<dbReference type="Gene3D" id="3.40.50.880">
    <property type="match status" value="1"/>
</dbReference>
<comment type="similarity">
    <text evidence="2 8">Belongs to the glycosyl hydrolase 42 family.</text>
</comment>
<gene>
    <name evidence="15" type="ORF">GRI44_00030</name>
</gene>
<dbReference type="GO" id="GO:0004565">
    <property type="term" value="F:beta-galactosidase activity"/>
    <property type="evidence" value="ECO:0007669"/>
    <property type="project" value="UniProtKB-EC"/>
</dbReference>
<evidence type="ECO:0000256" key="3">
    <source>
        <dbReference type="ARBA" id="ARBA00012756"/>
    </source>
</evidence>
<proteinExistence type="inferred from homology"/>
<feature type="domain" description="Glycoside hydrolase family 42 N-terminal" evidence="12">
    <location>
        <begin position="6"/>
        <end position="391"/>
    </location>
</feature>
<dbReference type="GO" id="GO:0046872">
    <property type="term" value="F:metal ion binding"/>
    <property type="evidence" value="ECO:0007669"/>
    <property type="project" value="UniProtKB-KW"/>
</dbReference>
<dbReference type="PANTHER" id="PTHR36447:SF2">
    <property type="entry name" value="BETA-GALACTOSIDASE YESZ"/>
    <property type="match status" value="1"/>
</dbReference>
<evidence type="ECO:0000259" key="14">
    <source>
        <dbReference type="Pfam" id="PF08533"/>
    </source>
</evidence>
<dbReference type="Pfam" id="PF08533">
    <property type="entry name" value="Glyco_hydro_42C"/>
    <property type="match status" value="1"/>
</dbReference>
<feature type="domain" description="Beta-galactosidase C-terminal" evidence="14">
    <location>
        <begin position="589"/>
        <end position="640"/>
    </location>
</feature>
<dbReference type="Proteomes" id="UP000473531">
    <property type="component" value="Unassembled WGS sequence"/>
</dbReference>
<feature type="binding site" evidence="10">
    <location>
        <position position="103"/>
    </location>
    <ligand>
        <name>substrate</name>
    </ligand>
</feature>
<name>A0A6L7GB23_9SPHN</name>
<dbReference type="PIRSF" id="PIRSF001084">
    <property type="entry name" value="B-galactosidase"/>
    <property type="match status" value="1"/>
</dbReference>
<keyword evidence="7 8" id="KW-0326">Glycosidase</keyword>
<feature type="binding site" evidence="10">
    <location>
        <position position="141"/>
    </location>
    <ligand>
        <name>substrate</name>
    </ligand>
</feature>
<keyword evidence="4 11" id="KW-0479">Metal-binding</keyword>
<dbReference type="InterPro" id="IPR029062">
    <property type="entry name" value="Class_I_gatase-like"/>
</dbReference>
<dbReference type="OrthoDB" id="9800974at2"/>
<dbReference type="Gene3D" id="3.20.20.80">
    <property type="entry name" value="Glycosidases"/>
    <property type="match status" value="1"/>
</dbReference>
<feature type="active site" description="Proton donor" evidence="9">
    <location>
        <position position="142"/>
    </location>
</feature>
<evidence type="ECO:0000256" key="10">
    <source>
        <dbReference type="PIRSR" id="PIRSR001084-2"/>
    </source>
</evidence>
<dbReference type="InterPro" id="IPR013738">
    <property type="entry name" value="Beta_galactosidase_Trimer"/>
</dbReference>
<dbReference type="EC" id="3.2.1.23" evidence="3 8"/>
<dbReference type="InterPro" id="IPR003476">
    <property type="entry name" value="Glyco_hydro_42"/>
</dbReference>
<dbReference type="GO" id="GO:0006012">
    <property type="term" value="P:galactose metabolic process"/>
    <property type="evidence" value="ECO:0007669"/>
    <property type="project" value="InterPro"/>
</dbReference>
<sequence length="643" mass="71142">MRLGVCYYPEHWPRDLWDDDARRMADAGITRVRIGEFAWSRLEPQPGQFDWQWLDDAIAVLARHGHGIILGTPTATPPKWLVDRMPDMLACDEGGAVRKFGSRRHYCFSHDGYRQECARITMAMAQRYGHNPAIAAWQTDNEYGCHDTVLSYSDAAREAFCIWLAARYGTVAALNAAWGNVFWSMEYASFDEVDLPNLTVTEANPAHWLAFRRFSSDQVLSFDRIQTDILRELSPGRDVVHNAMGFFTDYDHHALGQQLDALGWDSYPLGFLEMFPFSAADKLAYARQGQPDIAAFLHDLYRGCARNGRWWVLEQQPGPVNWARHNPAPLPGMVRLWTLEAMAHGAELTSYFRWRQAPFAQEQMHAGLLRPDSAPAPALAEVTQVSADIARLGPTGEGAARVAIVFAYLSEWVTQTQPQGEGASALWAAFNCYRAARKLGLNVDIIRPGAPLDAYGLVILPCQPIVEDNFARQLQGFTGQIIIGPRSGSKTDEFSIPDNLAPGPLQSVFSGVVTASESLRPGLVHQGQGWDIGLWLDHLDTQATAELVADDGTAACYRAENIRYLAAWPKPALIAEVMKRAARDAGLEVVRMPKGMRMRQSGNYRFVFNYSAAAQPLPDAISGELVIGDRLVAPGGVAVLAAG</sequence>
<evidence type="ECO:0000256" key="8">
    <source>
        <dbReference type="PIRNR" id="PIRNR001084"/>
    </source>
</evidence>